<reference evidence="3 4" key="1">
    <citation type="journal article" date="2020" name="Nature">
        <title>Bacterial chemolithoautotrophy via manganese oxidation.</title>
        <authorList>
            <person name="Yu H."/>
            <person name="Leadbetter J.R."/>
        </authorList>
    </citation>
    <scope>NUCLEOTIDE SEQUENCE [LARGE SCALE GENOMIC DNA]</scope>
    <source>
        <strain evidence="3 4">Mn-1</strain>
    </source>
</reference>
<feature type="transmembrane region" description="Helical" evidence="1">
    <location>
        <begin position="42"/>
        <end position="62"/>
    </location>
</feature>
<proteinExistence type="predicted"/>
<dbReference type="PANTHER" id="PTHR30373">
    <property type="entry name" value="UPF0603 PROTEIN YGCG"/>
    <property type="match status" value="1"/>
</dbReference>
<keyword evidence="4" id="KW-1185">Reference proteome</keyword>
<name>A0A7X6DND4_9BACT</name>
<evidence type="ECO:0000256" key="1">
    <source>
        <dbReference type="SAM" id="Phobius"/>
    </source>
</evidence>
<dbReference type="InterPro" id="IPR007621">
    <property type="entry name" value="TPM_dom"/>
</dbReference>
<keyword evidence="1" id="KW-0472">Membrane</keyword>
<dbReference type="EMBL" id="VTOW01000001">
    <property type="protein sequence ID" value="NKE70423.1"/>
    <property type="molecule type" value="Genomic_DNA"/>
</dbReference>
<dbReference type="Pfam" id="PF04536">
    <property type="entry name" value="TPM_phosphatase"/>
    <property type="match status" value="1"/>
</dbReference>
<sequence length="211" mass="24205">MKKAEDFFSADEKEQIRQAVARAESRSAGEIVPMVVDQSGHYIQFALTGAIFFTFFVAVIWMTVQPRVTAPQILLIEFFTFWVAFFLIQRVNLIWSWLVPEALKDRVVRRRAEEAFYSNRLHETREKSGVLILLSLMEHRVQILADAGIHQRVPPETWETLVQQIASGVKEGHPFEALRGAIEACGQLLAEHFPRRPDDTDELSNQLRVGE</sequence>
<feature type="transmembrane region" description="Helical" evidence="1">
    <location>
        <begin position="74"/>
        <end position="98"/>
    </location>
</feature>
<keyword evidence="1" id="KW-1133">Transmembrane helix</keyword>
<feature type="domain" description="TPM" evidence="2">
    <location>
        <begin position="104"/>
        <end position="187"/>
    </location>
</feature>
<dbReference type="Proteomes" id="UP000534783">
    <property type="component" value="Unassembled WGS sequence"/>
</dbReference>
<dbReference type="PANTHER" id="PTHR30373:SF8">
    <property type="entry name" value="BLL7265 PROTEIN"/>
    <property type="match status" value="1"/>
</dbReference>
<gene>
    <name evidence="3" type="ORF">MNODULE_06685</name>
</gene>
<evidence type="ECO:0000313" key="4">
    <source>
        <dbReference type="Proteomes" id="UP000534783"/>
    </source>
</evidence>
<dbReference type="Gene3D" id="3.10.310.50">
    <property type="match status" value="1"/>
</dbReference>
<protein>
    <recommendedName>
        <fullName evidence="2">TPM domain-containing protein</fullName>
    </recommendedName>
</protein>
<dbReference type="RefSeq" id="WP_168058671.1">
    <property type="nucleotide sequence ID" value="NZ_VTOW01000001.1"/>
</dbReference>
<evidence type="ECO:0000259" key="2">
    <source>
        <dbReference type="Pfam" id="PF04536"/>
    </source>
</evidence>
<comment type="caution">
    <text evidence="3">The sequence shown here is derived from an EMBL/GenBank/DDBJ whole genome shotgun (WGS) entry which is preliminary data.</text>
</comment>
<keyword evidence="1" id="KW-0812">Transmembrane</keyword>
<evidence type="ECO:0000313" key="3">
    <source>
        <dbReference type="EMBL" id="NKE70423.1"/>
    </source>
</evidence>
<organism evidence="3 4">
    <name type="scientific">Candidatus Manganitrophus noduliformans</name>
    <dbReference type="NCBI Taxonomy" id="2606439"/>
    <lineage>
        <taxon>Bacteria</taxon>
        <taxon>Pseudomonadati</taxon>
        <taxon>Nitrospirota</taxon>
        <taxon>Nitrospiria</taxon>
        <taxon>Candidatus Troglogloeales</taxon>
        <taxon>Candidatus Manganitrophaceae</taxon>
        <taxon>Candidatus Manganitrophus</taxon>
    </lineage>
</organism>
<accession>A0A7X6DND4</accession>
<dbReference type="AlphaFoldDB" id="A0A7X6DND4"/>